<evidence type="ECO:0000256" key="4">
    <source>
        <dbReference type="ARBA" id="ARBA00022801"/>
    </source>
</evidence>
<organism evidence="5">
    <name type="scientific">invertebrate metagenome</name>
    <dbReference type="NCBI Taxonomy" id="1711999"/>
    <lineage>
        <taxon>unclassified sequences</taxon>
        <taxon>metagenomes</taxon>
        <taxon>organismal metagenomes</taxon>
    </lineage>
</organism>
<keyword evidence="4 5" id="KW-0378">Hydrolase</keyword>
<gene>
    <name evidence="5" type="ORF">RIEGSTA812A_PEG_1229</name>
</gene>
<protein>
    <recommendedName>
        <fullName evidence="3">trehalose-phosphatase</fullName>
        <ecNumber evidence="3">3.1.3.12</ecNumber>
    </recommendedName>
</protein>
<dbReference type="GO" id="GO:0004805">
    <property type="term" value="F:trehalose-phosphatase activity"/>
    <property type="evidence" value="ECO:0007669"/>
    <property type="project" value="UniProtKB-EC"/>
</dbReference>
<dbReference type="NCBIfam" id="TIGR00685">
    <property type="entry name" value="T6PP"/>
    <property type="match status" value="1"/>
</dbReference>
<dbReference type="SUPFAM" id="SSF56784">
    <property type="entry name" value="HAD-like"/>
    <property type="match status" value="1"/>
</dbReference>
<dbReference type="NCBIfam" id="TIGR01484">
    <property type="entry name" value="HAD-SF-IIB"/>
    <property type="match status" value="1"/>
</dbReference>
<evidence type="ECO:0000256" key="2">
    <source>
        <dbReference type="ARBA" id="ARBA00008770"/>
    </source>
</evidence>
<dbReference type="InterPro" id="IPR036412">
    <property type="entry name" value="HAD-like_sf"/>
</dbReference>
<dbReference type="UniPathway" id="UPA00299"/>
<dbReference type="EC" id="3.1.3.12" evidence="3"/>
<dbReference type="GO" id="GO:0005992">
    <property type="term" value="P:trehalose biosynthetic process"/>
    <property type="evidence" value="ECO:0007669"/>
    <property type="project" value="UniProtKB-UniPathway"/>
</dbReference>
<dbReference type="InterPro" id="IPR044651">
    <property type="entry name" value="OTSB-like"/>
</dbReference>
<name>A0A484H6H6_9ZZZZ</name>
<dbReference type="Pfam" id="PF02358">
    <property type="entry name" value="Trehalose_PPase"/>
    <property type="match status" value="1"/>
</dbReference>
<dbReference type="InterPro" id="IPR023214">
    <property type="entry name" value="HAD_sf"/>
</dbReference>
<evidence type="ECO:0000313" key="5">
    <source>
        <dbReference type="EMBL" id="VBB69756.1"/>
    </source>
</evidence>
<comment type="similarity">
    <text evidence="2">Belongs to the trehalose phosphatase family.</text>
</comment>
<dbReference type="EMBL" id="LR026963">
    <property type="protein sequence ID" value="VBB69756.1"/>
    <property type="molecule type" value="Genomic_DNA"/>
</dbReference>
<evidence type="ECO:0000256" key="3">
    <source>
        <dbReference type="ARBA" id="ARBA00013086"/>
    </source>
</evidence>
<sequence>MSLITNGHIEGFPAGNPSLPGQQPVHALPSAVTAFDRFQARISPRQPAVFLDFDGTLTPIVPRPDMARLSWAARTAVAALAERCLVAIVSGRDRLEVEHLVGLPNLIYAGSHGFDIILPDGRVPEHGGVFHDQALLDRMVAVLRHRLASVPGSLIERKRFTVAVHSRHVPPDHVETVQDVVSQLLKAEHPYVKLTTGKMVYELQPNLDWDKGKAVLWIVTELGLDKSDIVPIFFGDDVTDEHAFSRLKGHGLGVIVAGAADHDRLTTADFRVENPDEVMTVLQCLQALAPGPE</sequence>
<comment type="pathway">
    <text evidence="1">Glycan biosynthesis; trehalose biosynthesis.</text>
</comment>
<accession>A0A484H6H6</accession>
<dbReference type="AlphaFoldDB" id="A0A484H6H6"/>
<reference evidence="5" key="1">
    <citation type="submission" date="2018-10" db="EMBL/GenBank/DDBJ databases">
        <authorList>
            <person name="Gruber-Vodicka H."/>
            <person name="Jaeckle O."/>
        </authorList>
    </citation>
    <scope>NUCLEOTIDE SEQUENCE</scope>
</reference>
<proteinExistence type="inferred from homology"/>
<dbReference type="Gene3D" id="3.30.70.1020">
    <property type="entry name" value="Trehalose-6-phosphate phosphatase related protein, domain 2"/>
    <property type="match status" value="1"/>
</dbReference>
<dbReference type="InterPro" id="IPR006379">
    <property type="entry name" value="HAD-SF_hydro_IIB"/>
</dbReference>
<evidence type="ECO:0000256" key="1">
    <source>
        <dbReference type="ARBA" id="ARBA00005199"/>
    </source>
</evidence>
<dbReference type="PANTHER" id="PTHR43768">
    <property type="entry name" value="TREHALOSE 6-PHOSPHATE PHOSPHATASE"/>
    <property type="match status" value="1"/>
</dbReference>
<dbReference type="InterPro" id="IPR003337">
    <property type="entry name" value="Trehalose_PPase"/>
</dbReference>
<dbReference type="PANTHER" id="PTHR43768:SF3">
    <property type="entry name" value="TREHALOSE 6-PHOSPHATE PHOSPHATASE"/>
    <property type="match status" value="1"/>
</dbReference>
<dbReference type="Gene3D" id="3.40.50.1000">
    <property type="entry name" value="HAD superfamily/HAD-like"/>
    <property type="match status" value="1"/>
</dbReference>